<reference evidence="2 3" key="1">
    <citation type="submission" date="2016-09" db="EMBL/GenBank/DDBJ databases">
        <title>Lactic acid bacteria from MAP meat Genome sequencing and assembly.</title>
        <authorList>
            <person name="Behr J."/>
            <person name="Hilgarth M."/>
            <person name="Vogel R.F."/>
        </authorList>
    </citation>
    <scope>NUCLEOTIDE SEQUENCE [LARGE SCALE GENOMIC DNA]</scope>
    <source>
        <strain evidence="2 3">TMW21615</strain>
    </source>
</reference>
<proteinExistence type="predicted"/>
<evidence type="ECO:0000313" key="2">
    <source>
        <dbReference type="EMBL" id="QDJ28134.1"/>
    </source>
</evidence>
<dbReference type="Proteomes" id="UP000516280">
    <property type="component" value="Chromosome"/>
</dbReference>
<dbReference type="EMBL" id="CP017195">
    <property type="protein sequence ID" value="QDJ28134.1"/>
    <property type="molecule type" value="Genomic_DNA"/>
</dbReference>
<reference evidence="1" key="2">
    <citation type="submission" date="2020-01" db="EMBL/GenBank/DDBJ databases">
        <authorList>
            <person name="Hilgarth M."/>
            <person name="Vogel R.F."/>
        </authorList>
    </citation>
    <scope>NUCLEOTIDE SEQUENCE</scope>
    <source>
        <strain evidence="1">TMW21897</strain>
    </source>
</reference>
<accession>A0A7L4WE11</accession>
<evidence type="ECO:0000313" key="3">
    <source>
        <dbReference type="Proteomes" id="UP000516280"/>
    </source>
</evidence>
<dbReference type="AlphaFoldDB" id="A0A7L4WE11"/>
<name>A0A7L4WE11_9LACT</name>
<protein>
    <recommendedName>
        <fullName evidence="5">Bacteriocin</fullName>
    </recommendedName>
</protein>
<dbReference type="KEGG" id="lpaa:BHS01_06150"/>
<dbReference type="RefSeq" id="WP_188347962.1">
    <property type="nucleotide sequence ID" value="NZ_CP017195.1"/>
</dbReference>
<evidence type="ECO:0000313" key="4">
    <source>
        <dbReference type="Proteomes" id="UP001522462"/>
    </source>
</evidence>
<sequence length="116" mass="12469">MEMVMPSIYVEMKDEEMMYVDGGGYIGINVNVSKSFIKKWNNNAQVASAVATGVVGFVGGKIPGPIGGIWAGIVGLFHKEIYNYVYQNLKSTGGSGSFSVGKSYVGPGNFVWNVNF</sequence>
<reference evidence="1 4" key="3">
    <citation type="journal article" date="2022" name="Microbiol. Res.">
        <title>Comparative genome analysis, predicted lifestyle and antimicrobial strategies of Lactococcus carnosus and Lactococcus paracarnosus isolated from meat.</title>
        <authorList>
            <person name="Werum V."/>
            <person name="Ehrmann M."/>
            <person name="Vogel R."/>
            <person name="Hilgarth M."/>
        </authorList>
    </citation>
    <scope>NUCLEOTIDE SEQUENCE [LARGE SCALE GENOMIC DNA]</scope>
    <source>
        <strain evidence="1 4">TMW21897</strain>
    </source>
</reference>
<evidence type="ECO:0000313" key="1">
    <source>
        <dbReference type="EMBL" id="MCJ1977081.1"/>
    </source>
</evidence>
<keyword evidence="4" id="KW-1185">Reference proteome</keyword>
<gene>
    <name evidence="2" type="ORF">BHS01_06150</name>
    <name evidence="1" type="ORF">GYN19_03820</name>
</gene>
<organism evidence="2 3">
    <name type="scientific">Pseudolactococcus paracarnosus</name>
    <dbReference type="NCBI Taxonomy" id="2749962"/>
    <lineage>
        <taxon>Bacteria</taxon>
        <taxon>Bacillati</taxon>
        <taxon>Bacillota</taxon>
        <taxon>Bacilli</taxon>
        <taxon>Lactobacillales</taxon>
        <taxon>Streptococcaceae</taxon>
        <taxon>Pseudolactococcus</taxon>
    </lineage>
</organism>
<evidence type="ECO:0008006" key="5">
    <source>
        <dbReference type="Google" id="ProtNLM"/>
    </source>
</evidence>
<dbReference type="EMBL" id="JAAEDA010000004">
    <property type="protein sequence ID" value="MCJ1977081.1"/>
    <property type="molecule type" value="Genomic_DNA"/>
</dbReference>
<dbReference type="Proteomes" id="UP001522462">
    <property type="component" value="Unassembled WGS sequence"/>
</dbReference>